<evidence type="ECO:0000313" key="1">
    <source>
        <dbReference type="EMBL" id="PWA36664.1"/>
    </source>
</evidence>
<gene>
    <name evidence="2" type="ORF">CTI12_AA242920</name>
    <name evidence="1" type="ORF">CTI12_AA596580</name>
</gene>
<keyword evidence="3" id="KW-1185">Reference proteome</keyword>
<sequence>MDVERRGLNEFCDDLMVDVNVRGFRRMAWFVLWQGLNGGSGGHGEWEEDGREGEEVEGVLVEDCDCLSEETVVADGGGSH</sequence>
<organism evidence="1 3">
    <name type="scientific">Artemisia annua</name>
    <name type="common">Sweet wormwood</name>
    <dbReference type="NCBI Taxonomy" id="35608"/>
    <lineage>
        <taxon>Eukaryota</taxon>
        <taxon>Viridiplantae</taxon>
        <taxon>Streptophyta</taxon>
        <taxon>Embryophyta</taxon>
        <taxon>Tracheophyta</taxon>
        <taxon>Spermatophyta</taxon>
        <taxon>Magnoliopsida</taxon>
        <taxon>eudicotyledons</taxon>
        <taxon>Gunneridae</taxon>
        <taxon>Pentapetalae</taxon>
        <taxon>asterids</taxon>
        <taxon>campanulids</taxon>
        <taxon>Asterales</taxon>
        <taxon>Asteraceae</taxon>
        <taxon>Asteroideae</taxon>
        <taxon>Anthemideae</taxon>
        <taxon>Artemisiinae</taxon>
        <taxon>Artemisia</taxon>
    </lineage>
</organism>
<comment type="caution">
    <text evidence="1">The sequence shown here is derived from an EMBL/GenBank/DDBJ whole genome shotgun (WGS) entry which is preliminary data.</text>
</comment>
<dbReference type="Proteomes" id="UP000245207">
    <property type="component" value="Unassembled WGS sequence"/>
</dbReference>
<evidence type="ECO:0000313" key="2">
    <source>
        <dbReference type="EMBL" id="PWA75437.1"/>
    </source>
</evidence>
<accession>A0A2U1KIR3</accession>
<proteinExistence type="predicted"/>
<evidence type="ECO:0000313" key="3">
    <source>
        <dbReference type="Proteomes" id="UP000245207"/>
    </source>
</evidence>
<dbReference type="EMBL" id="PKPP01017845">
    <property type="protein sequence ID" value="PWA36664.1"/>
    <property type="molecule type" value="Genomic_DNA"/>
</dbReference>
<name>A0A2U1KIR3_ARTAN</name>
<reference evidence="1 3" key="1">
    <citation type="journal article" date="2018" name="Mol. Plant">
        <title>The genome of Artemisia annua provides insight into the evolution of Asteraceae family and artemisinin biosynthesis.</title>
        <authorList>
            <person name="Shen Q."/>
            <person name="Zhang L."/>
            <person name="Liao Z."/>
            <person name="Wang S."/>
            <person name="Yan T."/>
            <person name="Shi P."/>
            <person name="Liu M."/>
            <person name="Fu X."/>
            <person name="Pan Q."/>
            <person name="Wang Y."/>
            <person name="Lv Z."/>
            <person name="Lu X."/>
            <person name="Zhang F."/>
            <person name="Jiang W."/>
            <person name="Ma Y."/>
            <person name="Chen M."/>
            <person name="Hao X."/>
            <person name="Li L."/>
            <person name="Tang Y."/>
            <person name="Lv G."/>
            <person name="Zhou Y."/>
            <person name="Sun X."/>
            <person name="Brodelius P.E."/>
            <person name="Rose J.K.C."/>
            <person name="Tang K."/>
        </authorList>
    </citation>
    <scope>NUCLEOTIDE SEQUENCE [LARGE SCALE GENOMIC DNA]</scope>
    <source>
        <strain evidence="3">cv. Huhao1</strain>
        <tissue evidence="1">Leaf</tissue>
    </source>
</reference>
<protein>
    <submittedName>
        <fullName evidence="1">Uncharacterized protein</fullName>
    </submittedName>
</protein>
<dbReference type="EMBL" id="PKPP01002412">
    <property type="protein sequence ID" value="PWA75437.1"/>
    <property type="molecule type" value="Genomic_DNA"/>
</dbReference>
<dbReference type="AlphaFoldDB" id="A0A2U1KIR3"/>